<organism evidence="3 4">
    <name type="scientific">Culex pipiens pipiens</name>
    <name type="common">Northern house mosquito</name>
    <dbReference type="NCBI Taxonomy" id="38569"/>
    <lineage>
        <taxon>Eukaryota</taxon>
        <taxon>Metazoa</taxon>
        <taxon>Ecdysozoa</taxon>
        <taxon>Arthropoda</taxon>
        <taxon>Hexapoda</taxon>
        <taxon>Insecta</taxon>
        <taxon>Pterygota</taxon>
        <taxon>Neoptera</taxon>
        <taxon>Endopterygota</taxon>
        <taxon>Diptera</taxon>
        <taxon>Nematocera</taxon>
        <taxon>Culicoidea</taxon>
        <taxon>Culicidae</taxon>
        <taxon>Culicinae</taxon>
        <taxon>Culicini</taxon>
        <taxon>Culex</taxon>
        <taxon>Culex</taxon>
    </lineage>
</organism>
<dbReference type="PANTHER" id="PTHR10943:SF2">
    <property type="entry name" value="26S PROTEASOME NON-ATPASE REGULATORY SUBUNIT 1"/>
    <property type="match status" value="1"/>
</dbReference>
<evidence type="ECO:0000256" key="1">
    <source>
        <dbReference type="ARBA" id="ARBA00022737"/>
    </source>
</evidence>
<sequence>MDVSAHVRSKVLQIRHYIQGQNAVPLSSWQHQVLKGSVERLEDKSLLVRKNSIALILEHNPFSAKLSLAKLRNEERDGRRSAAGNSQQDVRAGPGAQENPTAVGVLHDVLESVLRQDPARPEPERGVPEKENEVNFLKDSIRFAEIVYAAGHGDVQVSNGCARILSVKITIDLQLQFSIRTNPADLQILRATRKASRVSISHMATGVADARTAGYELGKFSATATLRVIHLGHEIESFVLMQSYLPKESGLSSGCGLYALGLIRANHRLTLLERYCKGETTGITMGMVMLGSKQNHGRVA</sequence>
<gene>
    <name evidence="3" type="ORF">pipiens_014099</name>
</gene>
<evidence type="ECO:0000313" key="3">
    <source>
        <dbReference type="EMBL" id="KAL1380555.1"/>
    </source>
</evidence>
<dbReference type="EMBL" id="JBEHCU010009063">
    <property type="protein sequence ID" value="KAL1380555.1"/>
    <property type="molecule type" value="Genomic_DNA"/>
</dbReference>
<keyword evidence="1" id="KW-0677">Repeat</keyword>
<comment type="caution">
    <text evidence="3">The sequence shown here is derived from an EMBL/GenBank/DDBJ whole genome shotgun (WGS) entry which is preliminary data.</text>
</comment>
<dbReference type="Proteomes" id="UP001562425">
    <property type="component" value="Unassembled WGS sequence"/>
</dbReference>
<dbReference type="PANTHER" id="PTHR10943">
    <property type="entry name" value="26S PROTEASOME NON-ATPASE REGULATORY SUBUNIT"/>
    <property type="match status" value="1"/>
</dbReference>
<feature type="region of interest" description="Disordered" evidence="2">
    <location>
        <begin position="73"/>
        <end position="98"/>
    </location>
</feature>
<dbReference type="Gene3D" id="1.25.10.10">
    <property type="entry name" value="Leucine-rich Repeat Variant"/>
    <property type="match status" value="1"/>
</dbReference>
<dbReference type="InterPro" id="IPR011989">
    <property type="entry name" value="ARM-like"/>
</dbReference>
<accession>A0ABD1CVT6</accession>
<dbReference type="AlphaFoldDB" id="A0ABD1CVT6"/>
<proteinExistence type="predicted"/>
<reference evidence="3 4" key="1">
    <citation type="submission" date="2024-05" db="EMBL/GenBank/DDBJ databases">
        <title>Culex pipiens pipiens assembly and annotation.</title>
        <authorList>
            <person name="Alout H."/>
            <person name="Durand T."/>
        </authorList>
    </citation>
    <scope>NUCLEOTIDE SEQUENCE [LARGE SCALE GENOMIC DNA]</scope>
    <source>
        <strain evidence="3">HA-2024</strain>
        <tissue evidence="3">Whole body</tissue>
    </source>
</reference>
<evidence type="ECO:0000313" key="4">
    <source>
        <dbReference type="Proteomes" id="UP001562425"/>
    </source>
</evidence>
<evidence type="ECO:0000256" key="2">
    <source>
        <dbReference type="SAM" id="MobiDB-lite"/>
    </source>
</evidence>
<name>A0ABD1CVT6_CULPP</name>
<protein>
    <submittedName>
        <fullName evidence="3">Uncharacterized protein</fullName>
    </submittedName>
</protein>
<keyword evidence="4" id="KW-1185">Reference proteome</keyword>